<proteinExistence type="predicted"/>
<sequence length="405" mass="42467">MMLNGGRLNAQVVNGSRRLPIYADAAAALSLQAECAAHIEVRLEGTAPLAVGAQLQPQVARSGTGTATMPLGASLDAVRLRLAGGELDLSIVHLDPLSSRVIRRASGLGAIQTFFDLTPQVHRTGAGYLPLVLGGELGASARRYGVSQPAVIQTVSSLRGRVERRTTGDVVVALGLEGVGQRHRRGSGSAVFGVIALPAVGTRRRTGQGVATLALEFYELGTTIIREGVVEGAGAALLGLHTTLTAQAQRMLSGAAAVVLEGDGAGEVHVRGEGAAVVDLRAEGTGFRIRQLLQAAEAVLELDASVGAIRWLVSLPPLPVATTILRGDGAVRRGLSGDVVLELHTESSGFLNIASADVDSQTFLRPPDRRAFLRLAGADFHVFTRPVDQREFARPADVRHFRKVI</sequence>
<comment type="caution">
    <text evidence="1">The sequence shown here is derived from an EMBL/GenBank/DDBJ whole genome shotgun (WGS) entry which is preliminary data.</text>
</comment>
<name>A0A850R0D1_9GAMM</name>
<keyword evidence="2" id="KW-1185">Reference proteome</keyword>
<evidence type="ECO:0000313" key="2">
    <source>
        <dbReference type="Proteomes" id="UP000592294"/>
    </source>
</evidence>
<dbReference type="AlphaFoldDB" id="A0A850R0D1"/>
<evidence type="ECO:0000313" key="1">
    <source>
        <dbReference type="EMBL" id="NVZ08019.1"/>
    </source>
</evidence>
<accession>A0A850R0D1</accession>
<dbReference type="Proteomes" id="UP000592294">
    <property type="component" value="Unassembled WGS sequence"/>
</dbReference>
<reference evidence="1 2" key="1">
    <citation type="submission" date="2020-06" db="EMBL/GenBank/DDBJ databases">
        <title>Whole-genome sequence of Allochromatium humboldtianum DSM 21881, type strain.</title>
        <authorList>
            <person name="Kyndt J.A."/>
            <person name="Meyer T.E."/>
        </authorList>
    </citation>
    <scope>NUCLEOTIDE SEQUENCE [LARGE SCALE GENOMIC DNA]</scope>
    <source>
        <strain evidence="1 2">DSM 21881</strain>
    </source>
</reference>
<organism evidence="1 2">
    <name type="scientific">Allochromatium humboldtianum</name>
    <dbReference type="NCBI Taxonomy" id="504901"/>
    <lineage>
        <taxon>Bacteria</taxon>
        <taxon>Pseudomonadati</taxon>
        <taxon>Pseudomonadota</taxon>
        <taxon>Gammaproteobacteria</taxon>
        <taxon>Chromatiales</taxon>
        <taxon>Chromatiaceae</taxon>
        <taxon>Allochromatium</taxon>
    </lineage>
</organism>
<dbReference type="RefSeq" id="WP_176974812.1">
    <property type="nucleotide sequence ID" value="NZ_JABZEO010000001.1"/>
</dbReference>
<dbReference type="EMBL" id="JABZEO010000001">
    <property type="protein sequence ID" value="NVZ08019.1"/>
    <property type="molecule type" value="Genomic_DNA"/>
</dbReference>
<protein>
    <submittedName>
        <fullName evidence="1">Uncharacterized protein</fullName>
    </submittedName>
</protein>
<gene>
    <name evidence="1" type="ORF">HW932_01935</name>
</gene>